<keyword evidence="5" id="KW-1185">Reference proteome</keyword>
<feature type="compositionally biased region" description="Polar residues" evidence="3">
    <location>
        <begin position="181"/>
        <end position="194"/>
    </location>
</feature>
<dbReference type="EMBL" id="JAEVHL010000007">
    <property type="protein sequence ID" value="MBM0274490.1"/>
    <property type="molecule type" value="Genomic_DNA"/>
</dbReference>
<comment type="caution">
    <text evidence="4">The sequence shown here is derived from an EMBL/GenBank/DDBJ whole genome shotgun (WGS) entry which is preliminary data.</text>
</comment>
<dbReference type="RefSeq" id="WP_203146914.1">
    <property type="nucleotide sequence ID" value="NZ_JAEVHL010000007.1"/>
</dbReference>
<dbReference type="PANTHER" id="PTHR48100:SF1">
    <property type="entry name" value="HISTIDINE PHOSPHATASE FAMILY PROTEIN-RELATED"/>
    <property type="match status" value="1"/>
</dbReference>
<reference evidence="4 5" key="1">
    <citation type="submission" date="2021-01" db="EMBL/GenBank/DDBJ databases">
        <title>Draft genome sequence of Micromonospora sp. strain STR1s_6.</title>
        <authorList>
            <person name="Karlyshev A."/>
            <person name="Jawad R."/>
        </authorList>
    </citation>
    <scope>NUCLEOTIDE SEQUENCE [LARGE SCALE GENOMIC DNA]</scope>
    <source>
        <strain evidence="4 5">STR1S-6</strain>
    </source>
</reference>
<sequence length="206" mass="22495">MTLPTELIIARHGEAHCNREQIVGGLQGCRGLTDRGRRQIERLAQRLGQEHHERPIHAIYTTPLRRAQESAAIIGAYLSLDAETVADLAEQDYGAADGRPWTDVVVEYGDIPALDADRPLAAGGETWRDYLHRASVAIGEITTRHVGKRVLVLGHGETIDATFHHSWPCPSPFGPPRLSRRTMQASRPGCSNRSPGPDPPLVGDGP</sequence>
<organism evidence="4 5">
    <name type="scientific">Micromonospora tarensis</name>
    <dbReference type="NCBI Taxonomy" id="2806100"/>
    <lineage>
        <taxon>Bacteria</taxon>
        <taxon>Bacillati</taxon>
        <taxon>Actinomycetota</taxon>
        <taxon>Actinomycetes</taxon>
        <taxon>Micromonosporales</taxon>
        <taxon>Micromonosporaceae</taxon>
        <taxon>Micromonospora</taxon>
    </lineage>
</organism>
<evidence type="ECO:0000256" key="1">
    <source>
        <dbReference type="ARBA" id="ARBA00023152"/>
    </source>
</evidence>
<dbReference type="InterPro" id="IPR029033">
    <property type="entry name" value="His_PPase_superfam"/>
</dbReference>
<dbReference type="InterPro" id="IPR001345">
    <property type="entry name" value="PG/BPGM_mutase_AS"/>
</dbReference>
<dbReference type="Gene3D" id="3.40.50.1240">
    <property type="entry name" value="Phosphoglycerate mutase-like"/>
    <property type="match status" value="1"/>
</dbReference>
<evidence type="ECO:0000313" key="5">
    <source>
        <dbReference type="Proteomes" id="UP000622245"/>
    </source>
</evidence>
<dbReference type="PROSITE" id="PS00175">
    <property type="entry name" value="PG_MUTASE"/>
    <property type="match status" value="1"/>
</dbReference>
<protein>
    <submittedName>
        <fullName evidence="4">Histidine phosphatase family protein</fullName>
    </submittedName>
</protein>
<dbReference type="CDD" id="cd07067">
    <property type="entry name" value="HP_PGM_like"/>
    <property type="match status" value="1"/>
</dbReference>
<keyword evidence="2" id="KW-0413">Isomerase</keyword>
<evidence type="ECO:0000313" key="4">
    <source>
        <dbReference type="EMBL" id="MBM0274490.1"/>
    </source>
</evidence>
<evidence type="ECO:0000256" key="2">
    <source>
        <dbReference type="ARBA" id="ARBA00023235"/>
    </source>
</evidence>
<dbReference type="Pfam" id="PF00300">
    <property type="entry name" value="His_Phos_1"/>
    <property type="match status" value="1"/>
</dbReference>
<dbReference type="Proteomes" id="UP000622245">
    <property type="component" value="Unassembled WGS sequence"/>
</dbReference>
<gene>
    <name evidence="4" type="ORF">JM949_02910</name>
</gene>
<dbReference type="PANTHER" id="PTHR48100">
    <property type="entry name" value="BROAD-SPECIFICITY PHOSPHATASE YOR283W-RELATED"/>
    <property type="match status" value="1"/>
</dbReference>
<dbReference type="InterPro" id="IPR013078">
    <property type="entry name" value="His_Pase_superF_clade-1"/>
</dbReference>
<feature type="region of interest" description="Disordered" evidence="3">
    <location>
        <begin position="174"/>
        <end position="206"/>
    </location>
</feature>
<dbReference type="SMART" id="SM00855">
    <property type="entry name" value="PGAM"/>
    <property type="match status" value="1"/>
</dbReference>
<accession>A0ABS1YAR5</accession>
<dbReference type="SUPFAM" id="SSF53254">
    <property type="entry name" value="Phosphoglycerate mutase-like"/>
    <property type="match status" value="1"/>
</dbReference>
<keyword evidence="1" id="KW-0324">Glycolysis</keyword>
<dbReference type="InterPro" id="IPR050275">
    <property type="entry name" value="PGM_Phosphatase"/>
</dbReference>
<proteinExistence type="predicted"/>
<name>A0ABS1YAR5_9ACTN</name>
<evidence type="ECO:0000256" key="3">
    <source>
        <dbReference type="SAM" id="MobiDB-lite"/>
    </source>
</evidence>